<protein>
    <submittedName>
        <fullName evidence="2">Calcineurin-like phosphoesterase</fullName>
    </submittedName>
</protein>
<name>A0A809RRG0_9PROT</name>
<dbReference type="GO" id="GO:0016791">
    <property type="term" value="F:phosphatase activity"/>
    <property type="evidence" value="ECO:0007669"/>
    <property type="project" value="TreeGrafter"/>
</dbReference>
<dbReference type="GO" id="GO:0005737">
    <property type="term" value="C:cytoplasm"/>
    <property type="evidence" value="ECO:0007669"/>
    <property type="project" value="TreeGrafter"/>
</dbReference>
<dbReference type="Pfam" id="PF00149">
    <property type="entry name" value="Metallophos"/>
    <property type="match status" value="1"/>
</dbReference>
<reference evidence="2" key="1">
    <citation type="journal article" name="DNA Res.">
        <title>The physiological potential of anammox bacteria as revealed by their core genome structure.</title>
        <authorList>
            <person name="Okubo T."/>
            <person name="Toyoda A."/>
            <person name="Fukuhara K."/>
            <person name="Uchiyama I."/>
            <person name="Harigaya Y."/>
            <person name="Kuroiwa M."/>
            <person name="Suzuki T."/>
            <person name="Murakami Y."/>
            <person name="Suwa Y."/>
            <person name="Takami H."/>
        </authorList>
    </citation>
    <scope>NUCLEOTIDE SEQUENCE</scope>
    <source>
        <strain evidence="2">317325-3</strain>
    </source>
</reference>
<dbReference type="Gene3D" id="3.60.21.10">
    <property type="match status" value="1"/>
</dbReference>
<gene>
    <name evidence="2" type="ORF">DSYM_29610</name>
</gene>
<dbReference type="InterPro" id="IPR004843">
    <property type="entry name" value="Calcineurin-like_PHP"/>
</dbReference>
<evidence type="ECO:0000313" key="2">
    <source>
        <dbReference type="EMBL" id="BBO22262.1"/>
    </source>
</evidence>
<dbReference type="EMBL" id="AP021857">
    <property type="protein sequence ID" value="BBO22262.1"/>
    <property type="molecule type" value="Genomic_DNA"/>
</dbReference>
<dbReference type="GO" id="GO:0008803">
    <property type="term" value="F:bis(5'-nucleosyl)-tetraphosphatase (symmetrical) activity"/>
    <property type="evidence" value="ECO:0007669"/>
    <property type="project" value="TreeGrafter"/>
</dbReference>
<organism evidence="2 3">
    <name type="scientific">Candidatus Desulfobacillus denitrificans</name>
    <dbReference type="NCBI Taxonomy" id="2608985"/>
    <lineage>
        <taxon>Bacteria</taxon>
        <taxon>Pseudomonadati</taxon>
        <taxon>Pseudomonadota</taxon>
        <taxon>Betaproteobacteria</taxon>
        <taxon>Candidatus Desulfobacillus</taxon>
    </lineage>
</organism>
<evidence type="ECO:0000259" key="1">
    <source>
        <dbReference type="Pfam" id="PF00149"/>
    </source>
</evidence>
<dbReference type="InterPro" id="IPR029052">
    <property type="entry name" value="Metallo-depent_PP-like"/>
</dbReference>
<dbReference type="AlphaFoldDB" id="A0A809RRG0"/>
<dbReference type="GO" id="GO:0110154">
    <property type="term" value="P:RNA decapping"/>
    <property type="evidence" value="ECO:0007669"/>
    <property type="project" value="TreeGrafter"/>
</dbReference>
<dbReference type="PANTHER" id="PTHR42850:SF4">
    <property type="entry name" value="ZINC-DEPENDENT ENDOPOLYPHOSPHATASE"/>
    <property type="match status" value="1"/>
</dbReference>
<proteinExistence type="predicted"/>
<evidence type="ECO:0000313" key="3">
    <source>
        <dbReference type="Proteomes" id="UP000662914"/>
    </source>
</evidence>
<dbReference type="SUPFAM" id="SSF56300">
    <property type="entry name" value="Metallo-dependent phosphatases"/>
    <property type="match status" value="1"/>
</dbReference>
<accession>A0A809RRG0</accession>
<dbReference type="PANTHER" id="PTHR42850">
    <property type="entry name" value="METALLOPHOSPHOESTERASE"/>
    <property type="match status" value="1"/>
</dbReference>
<dbReference type="Proteomes" id="UP000662914">
    <property type="component" value="Chromosome"/>
</dbReference>
<dbReference type="KEGG" id="ddz:DSYM_29610"/>
<dbReference type="InterPro" id="IPR050126">
    <property type="entry name" value="Ap4A_hydrolase"/>
</dbReference>
<feature type="domain" description="Calcineurin-like phosphoesterase" evidence="1">
    <location>
        <begin position="26"/>
        <end position="118"/>
    </location>
</feature>
<sequence>MAVWRNCEPPPGEPAPRAAVPAGTLVYAIGDIHGRADLLAELLDGIREDAGRRQARRRVLVFLGDYVNRGPQCRATIDLLLAPDLDGFETIHLMGNVEHAMLRFLDGEMAIAINWLEYGGIETAASYGVPCPLPRRNDEGKLEAMRWQDSYQDVYGAYMLPQPEEIPPLEAMRRALQAALPSAHLAFFRGLRTLHREGGYCFVHAGIVPGVPIEAQAARDCMWIRRRFLDSTLDHGAVVVHGHSISAEPELRRNRIGIDTGAYRSGILTCLVLDGEARGFLQTQ</sequence>